<dbReference type="Pfam" id="PF14614">
    <property type="entry name" value="DUF4450"/>
    <property type="match status" value="1"/>
</dbReference>
<evidence type="ECO:0000313" key="2">
    <source>
        <dbReference type="Proteomes" id="UP000887043"/>
    </source>
</evidence>
<dbReference type="Gene3D" id="1.50.10.10">
    <property type="match status" value="1"/>
</dbReference>
<sequence>MKGFKIILTILFLMGCILPGVAQKPSRELHYYPEGEDIVCVNGENRYTRALYGTHTPFRLETSDRPVFACWDKQKNYHFQFIVRVGNTTKKLDVTDYCEARYRGGRRTYLLQDASWGSQATLQIVALASQFEDGAVWQFTAKNFEEPLQITLITSPVRKTKMERNGDLGKEPRASFEASDVALDSVSCTVFSKSSTSRRRNRRLLYRTQRNSEQTAYFFYHHEGCKIEVALTDKAKAQMAREEKALDQLTSIISFQTPDAFINTLAPNLVAAADGLWDGETWQHGCIGWRTPLAGWRGGYVADVLGWNDRAVSHFDAYANSQVTDVPAVEKHPTQDTASHLARAVERWGTPMYSNGYICRVPNNNHKMHHYDMNLNYIDELLTHFEYDADTVYMRKMWPVLQRHLAWEKLNFDPDGDHLYDAYCCIWASDALYYNSGAVTHSSAYNYRGNALAARIAQILGEDAVPYQREAEAIHRAMCERLYDAAENHWVEFQDFMGKKRLHKSAALWSIYTPIDCGVDYKDYENTKYVDTQIPHIPIAYIIPEKYRGKIFIDWTPHTLSTTNWMPYDWSTNNVAHEEVANMALAYFQAGRRQEGFELLKSDLLDEMYLGQSPGNFGQISYYDEAVSEAYRDFGDNIGITARAVVNGLFGVQPNALEGTCTIQPGWPEEWDSLSFKSPYLSYKFRREGDKEVFEIHQHFKQPLKMQIQGKVHGVRYCVEGNRDSVQIIEISDEEKHRFAHIQSPATSAVIASSINYGTVPPAVSHRPFRMIDLSTLYNSNIDDIFKNKYLSPRSPYTTLEIPVQGIGQWCIPHRTAAIEDEGFRSSLVSDAAALKDSKTIGLGVFQAKLDDQTVDFMSAKEGKNIIYTSLWDNYPDSVEIPLTGKASCAWLLLAGSTNNMQSRIDNGEIVVTYKDGTTDILPLRNPDNWCPIEQDYFIDDYAFKVETPRPYRVHLGSGRVSRHLTDALQLHQSPQFNGANPYIPDGAAEILSMPLKSDKKLKSITIKTLSNDVVIGLISLTLQ</sequence>
<accession>A0AA37I378</accession>
<dbReference type="Proteomes" id="UP000887043">
    <property type="component" value="Unassembled WGS sequence"/>
</dbReference>
<proteinExistence type="predicted"/>
<dbReference type="InterPro" id="IPR008928">
    <property type="entry name" value="6-hairpin_glycosidase_sf"/>
</dbReference>
<organism evidence="1 2">
    <name type="scientific">Segatella bryantii</name>
    <name type="common">Prevotella bryantii</name>
    <dbReference type="NCBI Taxonomy" id="77095"/>
    <lineage>
        <taxon>Bacteria</taxon>
        <taxon>Pseudomonadati</taxon>
        <taxon>Bacteroidota</taxon>
        <taxon>Bacteroidia</taxon>
        <taxon>Bacteroidales</taxon>
        <taxon>Prevotellaceae</taxon>
        <taxon>Segatella</taxon>
    </lineage>
</organism>
<dbReference type="RefSeq" id="WP_006282180.1">
    <property type="nucleotide sequence ID" value="NZ_BPTR01000001.1"/>
</dbReference>
<protein>
    <recommendedName>
        <fullName evidence="3">DUF4450 domain-containing protein</fullName>
    </recommendedName>
</protein>
<evidence type="ECO:0000313" key="1">
    <source>
        <dbReference type="EMBL" id="GJG28251.1"/>
    </source>
</evidence>
<evidence type="ECO:0008006" key="3">
    <source>
        <dbReference type="Google" id="ProtNLM"/>
    </source>
</evidence>
<dbReference type="InterPro" id="IPR028028">
    <property type="entry name" value="DUF4450"/>
</dbReference>
<dbReference type="AlphaFoldDB" id="A0AA37I378"/>
<dbReference type="InterPro" id="IPR012341">
    <property type="entry name" value="6hp_glycosidase-like_sf"/>
</dbReference>
<dbReference type="SUPFAM" id="SSF48208">
    <property type="entry name" value="Six-hairpin glycosidases"/>
    <property type="match status" value="1"/>
</dbReference>
<dbReference type="GO" id="GO:0005975">
    <property type="term" value="P:carbohydrate metabolic process"/>
    <property type="evidence" value="ECO:0007669"/>
    <property type="project" value="InterPro"/>
</dbReference>
<comment type="caution">
    <text evidence="1">The sequence shown here is derived from an EMBL/GenBank/DDBJ whole genome shotgun (WGS) entry which is preliminary data.</text>
</comment>
<dbReference type="EMBL" id="BPTR01000001">
    <property type="protein sequence ID" value="GJG28251.1"/>
    <property type="molecule type" value="Genomic_DNA"/>
</dbReference>
<reference evidence="1" key="1">
    <citation type="submission" date="2021-08" db="EMBL/GenBank/DDBJ databases">
        <title>Prevotella lacticifex sp. nov., isolated from rumen of cow.</title>
        <authorList>
            <person name="Shinkai T."/>
            <person name="Ikeyama N."/>
            <person name="Kumagai M."/>
            <person name="Ohmori H."/>
            <person name="Sakamoto M."/>
            <person name="Ohkuma M."/>
            <person name="Mitsumori M."/>
        </authorList>
    </citation>
    <scope>NUCLEOTIDE SEQUENCE</scope>
    <source>
        <strain evidence="1">DSM 11371</strain>
    </source>
</reference>
<name>A0AA37I378_SEGBR</name>
<gene>
    <name evidence="1" type="ORF">PRRU23_19510</name>
</gene>
<dbReference type="PROSITE" id="PS51257">
    <property type="entry name" value="PROKAR_LIPOPROTEIN"/>
    <property type="match status" value="1"/>
</dbReference>